<dbReference type="STRING" id="1121316.SAMN02745207_00709"/>
<dbReference type="AlphaFoldDB" id="A0A1M5RTK2"/>
<reference evidence="2 3" key="1">
    <citation type="submission" date="2016-11" db="EMBL/GenBank/DDBJ databases">
        <authorList>
            <person name="Jaros S."/>
            <person name="Januszkiewicz K."/>
            <person name="Wedrychowicz H."/>
        </authorList>
    </citation>
    <scope>NUCLEOTIDE SEQUENCE [LARGE SCALE GENOMIC DNA]</scope>
    <source>
        <strain evidence="2 3">DSM 8605</strain>
    </source>
</reference>
<feature type="transmembrane region" description="Helical" evidence="1">
    <location>
        <begin position="117"/>
        <end position="135"/>
    </location>
</feature>
<gene>
    <name evidence="2" type="ORF">SAMN02745207_00709</name>
</gene>
<protein>
    <submittedName>
        <fullName evidence="2">Uncharacterized protein</fullName>
    </submittedName>
</protein>
<sequence length="162" mass="18623">MIQRTNLYDKIDNYKGVLNMIEMLKLMSSILNEIHDILIRIFKQLGFSFNDKELHFIIIGIIGMVLYLIVNAAFKKIVKLSVEVISFIYTATVLLVLVFAIEIAQKITGGGVMEFEDVVAGVWGFIYIFAVYLAIRMGKYLTIKGYKYLIRKKDVKVNNENK</sequence>
<dbReference type="EMBL" id="FQXM01000003">
    <property type="protein sequence ID" value="SHH29481.1"/>
    <property type="molecule type" value="Genomic_DNA"/>
</dbReference>
<dbReference type="Proteomes" id="UP000184447">
    <property type="component" value="Unassembled WGS sequence"/>
</dbReference>
<proteinExistence type="predicted"/>
<feature type="transmembrane region" description="Helical" evidence="1">
    <location>
        <begin position="86"/>
        <end position="105"/>
    </location>
</feature>
<feature type="transmembrane region" description="Helical" evidence="1">
    <location>
        <begin position="54"/>
        <end position="74"/>
    </location>
</feature>
<keyword evidence="1" id="KW-1133">Transmembrane helix</keyword>
<evidence type="ECO:0000256" key="1">
    <source>
        <dbReference type="SAM" id="Phobius"/>
    </source>
</evidence>
<accession>A0A1M5RTK2</accession>
<keyword evidence="1" id="KW-0472">Membrane</keyword>
<organism evidence="2 3">
    <name type="scientific">Clostridium grantii DSM 8605</name>
    <dbReference type="NCBI Taxonomy" id="1121316"/>
    <lineage>
        <taxon>Bacteria</taxon>
        <taxon>Bacillati</taxon>
        <taxon>Bacillota</taxon>
        <taxon>Clostridia</taxon>
        <taxon>Eubacteriales</taxon>
        <taxon>Clostridiaceae</taxon>
        <taxon>Clostridium</taxon>
    </lineage>
</organism>
<keyword evidence="3" id="KW-1185">Reference proteome</keyword>
<name>A0A1M5RTK2_9CLOT</name>
<evidence type="ECO:0000313" key="3">
    <source>
        <dbReference type="Proteomes" id="UP000184447"/>
    </source>
</evidence>
<keyword evidence="1" id="KW-0812">Transmembrane</keyword>
<evidence type="ECO:0000313" key="2">
    <source>
        <dbReference type="EMBL" id="SHH29481.1"/>
    </source>
</evidence>